<keyword evidence="1" id="KW-0597">Phosphoprotein</keyword>
<dbReference type="SMART" id="SM00850">
    <property type="entry name" value="LytTR"/>
    <property type="match status" value="1"/>
</dbReference>
<feature type="modified residue" description="4-aspartylphosphate" evidence="1">
    <location>
        <position position="55"/>
    </location>
</feature>
<dbReference type="Pfam" id="PF04397">
    <property type="entry name" value="LytTR"/>
    <property type="match status" value="1"/>
</dbReference>
<feature type="domain" description="HTH LytTR-type" evidence="3">
    <location>
        <begin position="152"/>
        <end position="259"/>
    </location>
</feature>
<dbReference type="SUPFAM" id="SSF52172">
    <property type="entry name" value="CheY-like"/>
    <property type="match status" value="1"/>
</dbReference>
<dbReference type="Gene3D" id="2.40.50.1020">
    <property type="entry name" value="LytTr DNA-binding domain"/>
    <property type="match status" value="1"/>
</dbReference>
<dbReference type="AlphaFoldDB" id="A0A926Y3D6"/>
<evidence type="ECO:0000259" key="2">
    <source>
        <dbReference type="PROSITE" id="PS50110"/>
    </source>
</evidence>
<dbReference type="InterPro" id="IPR011006">
    <property type="entry name" value="CheY-like_superfamily"/>
</dbReference>
<dbReference type="PANTHER" id="PTHR37299:SF1">
    <property type="entry name" value="STAGE 0 SPORULATION PROTEIN A HOMOLOG"/>
    <property type="match status" value="1"/>
</dbReference>
<dbReference type="PROSITE" id="PS50110">
    <property type="entry name" value="RESPONSE_REGULATORY"/>
    <property type="match status" value="1"/>
</dbReference>
<accession>A0A926Y3D6</accession>
<dbReference type="GO" id="GO:0003677">
    <property type="term" value="F:DNA binding"/>
    <property type="evidence" value="ECO:0007669"/>
    <property type="project" value="InterPro"/>
</dbReference>
<reference evidence="4" key="1">
    <citation type="submission" date="2020-09" db="EMBL/GenBank/DDBJ databases">
        <authorList>
            <person name="Kim M.K."/>
        </authorList>
    </citation>
    <scope>NUCLEOTIDE SEQUENCE</scope>
    <source>
        <strain evidence="4">BT702</strain>
    </source>
</reference>
<dbReference type="Proteomes" id="UP000598820">
    <property type="component" value="Unassembled WGS sequence"/>
</dbReference>
<evidence type="ECO:0000313" key="5">
    <source>
        <dbReference type="Proteomes" id="UP000598820"/>
    </source>
</evidence>
<dbReference type="SMART" id="SM00448">
    <property type="entry name" value="REC"/>
    <property type="match status" value="1"/>
</dbReference>
<dbReference type="Gene3D" id="3.40.50.2300">
    <property type="match status" value="1"/>
</dbReference>
<dbReference type="EMBL" id="JACWZY010000010">
    <property type="protein sequence ID" value="MBD2701691.1"/>
    <property type="molecule type" value="Genomic_DNA"/>
</dbReference>
<name>A0A926Y3D6_9BACT</name>
<dbReference type="InterPro" id="IPR046947">
    <property type="entry name" value="LytR-like"/>
</dbReference>
<dbReference type="GO" id="GO:0000156">
    <property type="term" value="F:phosphorelay response regulator activity"/>
    <property type="evidence" value="ECO:0007669"/>
    <property type="project" value="InterPro"/>
</dbReference>
<dbReference type="InterPro" id="IPR001789">
    <property type="entry name" value="Sig_transdc_resp-reg_receiver"/>
</dbReference>
<dbReference type="PROSITE" id="PS50930">
    <property type="entry name" value="HTH_LYTTR"/>
    <property type="match status" value="1"/>
</dbReference>
<sequence length="260" mass="30205">MTVLILEDEAITAEELQHYITSIDPNVTVLASLETIEEAVDFLKTHESPDLIFSDIQLADGLSFEVFEQAPVRCPVIFCTAFDEYAIQAFSTNGIDYVLKPFDRKAIEGSLNKFHALQTYFQRDTPALAKPDLNEPLQRLIEQLRPSRRSSFLVNYRGKYFPVSVADIAYFYTENDVVWLYKSSGEKFALEYNLDQLESLLDPSQFFRANRQYIIRYDAIREFESYFNRKLAVRLHLPTSEPIIISKAKASEFMHWLEQR</sequence>
<protein>
    <submittedName>
        <fullName evidence="4">Response regulator transcription factor</fullName>
    </submittedName>
</protein>
<organism evidence="4 5">
    <name type="scientific">Spirosoma profusum</name>
    <dbReference type="NCBI Taxonomy" id="2771354"/>
    <lineage>
        <taxon>Bacteria</taxon>
        <taxon>Pseudomonadati</taxon>
        <taxon>Bacteroidota</taxon>
        <taxon>Cytophagia</taxon>
        <taxon>Cytophagales</taxon>
        <taxon>Cytophagaceae</taxon>
        <taxon>Spirosoma</taxon>
    </lineage>
</organism>
<proteinExistence type="predicted"/>
<dbReference type="Pfam" id="PF00072">
    <property type="entry name" value="Response_reg"/>
    <property type="match status" value="1"/>
</dbReference>
<evidence type="ECO:0000259" key="3">
    <source>
        <dbReference type="PROSITE" id="PS50930"/>
    </source>
</evidence>
<dbReference type="InterPro" id="IPR007492">
    <property type="entry name" value="LytTR_DNA-bd_dom"/>
</dbReference>
<keyword evidence="5" id="KW-1185">Reference proteome</keyword>
<dbReference type="RefSeq" id="WP_190887548.1">
    <property type="nucleotide sequence ID" value="NZ_JACWZY010000010.1"/>
</dbReference>
<evidence type="ECO:0000313" key="4">
    <source>
        <dbReference type="EMBL" id="MBD2701691.1"/>
    </source>
</evidence>
<dbReference type="PANTHER" id="PTHR37299">
    <property type="entry name" value="TRANSCRIPTIONAL REGULATOR-RELATED"/>
    <property type="match status" value="1"/>
</dbReference>
<comment type="caution">
    <text evidence="4">The sequence shown here is derived from an EMBL/GenBank/DDBJ whole genome shotgun (WGS) entry which is preliminary data.</text>
</comment>
<evidence type="ECO:0000256" key="1">
    <source>
        <dbReference type="PROSITE-ProRule" id="PRU00169"/>
    </source>
</evidence>
<feature type="domain" description="Response regulatory" evidence="2">
    <location>
        <begin position="2"/>
        <end position="115"/>
    </location>
</feature>
<gene>
    <name evidence="4" type="ORF">IC229_13655</name>
</gene>